<dbReference type="Proteomes" id="UP000075884">
    <property type="component" value="Unassembled WGS sequence"/>
</dbReference>
<dbReference type="Gene3D" id="3.40.1800.20">
    <property type="match status" value="1"/>
</dbReference>
<keyword evidence="1" id="KW-0479">Metal-binding</keyword>
<evidence type="ECO:0000256" key="1">
    <source>
        <dbReference type="PROSITE-ProRule" id="PRU01263"/>
    </source>
</evidence>
<evidence type="ECO:0000313" key="4">
    <source>
        <dbReference type="Proteomes" id="UP000075884"/>
    </source>
</evidence>
<dbReference type="SMART" id="SM00868">
    <property type="entry name" value="zf-AD"/>
    <property type="match status" value="1"/>
</dbReference>
<keyword evidence="1" id="KW-0863">Zinc-finger</keyword>
<feature type="binding site" evidence="1">
    <location>
        <position position="72"/>
    </location>
    <ligand>
        <name>Zn(2+)</name>
        <dbReference type="ChEBI" id="CHEBI:29105"/>
    </ligand>
</feature>
<dbReference type="AlphaFoldDB" id="A0A182NST5"/>
<feature type="binding site" evidence="1">
    <location>
        <position position="26"/>
    </location>
    <ligand>
        <name>Zn(2+)</name>
        <dbReference type="ChEBI" id="CHEBI:29105"/>
    </ligand>
</feature>
<name>A0A182NST5_9DIPT</name>
<feature type="domain" description="ZAD" evidence="2">
    <location>
        <begin position="24"/>
        <end position="99"/>
    </location>
</feature>
<dbReference type="GO" id="GO:0005634">
    <property type="term" value="C:nucleus"/>
    <property type="evidence" value="ECO:0007669"/>
    <property type="project" value="InterPro"/>
</dbReference>
<feature type="binding site" evidence="1">
    <location>
        <position position="29"/>
    </location>
    <ligand>
        <name>Zn(2+)</name>
        <dbReference type="ChEBI" id="CHEBI:29105"/>
    </ligand>
</feature>
<dbReference type="VEuPathDB" id="VectorBase:ADIR010725"/>
<proteinExistence type="predicted"/>
<dbReference type="InterPro" id="IPR012934">
    <property type="entry name" value="Znf_AD"/>
</dbReference>
<dbReference type="STRING" id="7168.A0A182NST5"/>
<protein>
    <recommendedName>
        <fullName evidence="2">ZAD domain-containing protein</fullName>
    </recommendedName>
</protein>
<feature type="binding site" evidence="1">
    <location>
        <position position="75"/>
    </location>
    <ligand>
        <name>Zn(2+)</name>
        <dbReference type="ChEBI" id="CHEBI:29105"/>
    </ligand>
</feature>
<dbReference type="SUPFAM" id="SSF57716">
    <property type="entry name" value="Glucocorticoid receptor-like (DNA-binding domain)"/>
    <property type="match status" value="1"/>
</dbReference>
<organism evidence="3 4">
    <name type="scientific">Anopheles dirus</name>
    <dbReference type="NCBI Taxonomy" id="7168"/>
    <lineage>
        <taxon>Eukaryota</taxon>
        <taxon>Metazoa</taxon>
        <taxon>Ecdysozoa</taxon>
        <taxon>Arthropoda</taxon>
        <taxon>Hexapoda</taxon>
        <taxon>Insecta</taxon>
        <taxon>Pterygota</taxon>
        <taxon>Neoptera</taxon>
        <taxon>Endopterygota</taxon>
        <taxon>Diptera</taxon>
        <taxon>Nematocera</taxon>
        <taxon>Culicoidea</taxon>
        <taxon>Culicidae</taxon>
        <taxon>Anophelinae</taxon>
        <taxon>Anopheles</taxon>
    </lineage>
</organism>
<reference evidence="3" key="2">
    <citation type="submission" date="2020-05" db="UniProtKB">
        <authorList>
            <consortium name="EnsemblMetazoa"/>
        </authorList>
    </citation>
    <scope>IDENTIFICATION</scope>
    <source>
        <strain evidence="3">WRAIR2</strain>
    </source>
</reference>
<dbReference type="GO" id="GO:0008270">
    <property type="term" value="F:zinc ion binding"/>
    <property type="evidence" value="ECO:0007669"/>
    <property type="project" value="UniProtKB-UniRule"/>
</dbReference>
<dbReference type="PROSITE" id="PS51915">
    <property type="entry name" value="ZAD"/>
    <property type="match status" value="1"/>
</dbReference>
<evidence type="ECO:0000259" key="2">
    <source>
        <dbReference type="PROSITE" id="PS51915"/>
    </source>
</evidence>
<keyword evidence="4" id="KW-1185">Reference proteome</keyword>
<keyword evidence="1" id="KW-0862">Zinc</keyword>
<dbReference type="Pfam" id="PF07776">
    <property type="entry name" value="zf-AD"/>
    <property type="match status" value="1"/>
</dbReference>
<reference evidence="4" key="1">
    <citation type="submission" date="2013-03" db="EMBL/GenBank/DDBJ databases">
        <title>The Genome Sequence of Anopheles dirus WRAIR2.</title>
        <authorList>
            <consortium name="The Broad Institute Genomics Platform"/>
            <person name="Neafsey D.E."/>
            <person name="Walton C."/>
            <person name="Walker B."/>
            <person name="Young S.K."/>
            <person name="Zeng Q."/>
            <person name="Gargeya S."/>
            <person name="Fitzgerald M."/>
            <person name="Haas B."/>
            <person name="Abouelleil A."/>
            <person name="Allen A.W."/>
            <person name="Alvarado L."/>
            <person name="Arachchi H.M."/>
            <person name="Berlin A.M."/>
            <person name="Chapman S.B."/>
            <person name="Gainer-Dewar J."/>
            <person name="Goldberg J."/>
            <person name="Griggs A."/>
            <person name="Gujja S."/>
            <person name="Hansen M."/>
            <person name="Howarth C."/>
            <person name="Imamovic A."/>
            <person name="Ireland A."/>
            <person name="Larimer J."/>
            <person name="McCowan C."/>
            <person name="Murphy C."/>
            <person name="Pearson M."/>
            <person name="Poon T.W."/>
            <person name="Priest M."/>
            <person name="Roberts A."/>
            <person name="Saif S."/>
            <person name="Shea T."/>
            <person name="Sisk P."/>
            <person name="Sykes S."/>
            <person name="Wortman J."/>
            <person name="Nusbaum C."/>
            <person name="Birren B."/>
        </authorList>
    </citation>
    <scope>NUCLEOTIDE SEQUENCE [LARGE SCALE GENOMIC DNA]</scope>
    <source>
        <strain evidence="4">WRAIR2</strain>
    </source>
</reference>
<sequence>MLSCENTLPGAVRLDAAVNLEWSGTCRTCLQAGESRSIFELDQETQLTLVDKVMQCANVAIRVQDNLPDRICLQCVEELSVAYRFRTNCDSSNAVLQTYLANSLLEDKSAGLLTSDPEDGDEIAIHLDSGVMYTYKPPPGLNVRLVHRQGEDGNDNEDAIVLNSEPSIVTLDQQFENDQIFTVSSRQETQQDATDCKEEPLYESTAAEVGKIESNDAMDHLSSDRIQEDRHSTDEKTLSYMPLNNVKTLRTIRKTHAPNEVKPTIDAVTTQPAVDEGNEDRAPVDDIALSEMLQGALIAANDKGEPADEESAHLLVGWTLADVTLPTPTGERTAMGISDGASGVGTSVVTIVPDELENVSIVNFGDYMMKTDALDGLMVGDSTDDDGLRGPILLDRLRIPLAPPVIQHAEIRPVDRVIRPGGNNLPVQALGRLVLTEFAKRVGTGEQNSGIVR</sequence>
<accession>A0A182NST5</accession>
<dbReference type="EnsemblMetazoa" id="ADIR010725-RA">
    <property type="protein sequence ID" value="ADIR010725-PA"/>
    <property type="gene ID" value="ADIR010725"/>
</dbReference>
<evidence type="ECO:0000313" key="3">
    <source>
        <dbReference type="EnsemblMetazoa" id="ADIR010725-PA"/>
    </source>
</evidence>